<dbReference type="Proteomes" id="UP001630127">
    <property type="component" value="Unassembled WGS sequence"/>
</dbReference>
<sequence>MSDEIPLIQRSRHLKKKFTSDERSTSAGDHDSDKCWKHIPSDRSPRDVTNKLSELVLNTKNLFTGVHSSNQTLDAIGDQLGSIHFIAEGTTLDGPTSRTSSDNTILGPSQFELVVRNLGKPSDLIPFSNVEKGLPMMATTPILAQPVPCALIAASIFSVIAITSEQHRKAALGIGEIIQQ</sequence>
<organism evidence="2 3">
    <name type="scientific">Cinchona calisaya</name>
    <dbReference type="NCBI Taxonomy" id="153742"/>
    <lineage>
        <taxon>Eukaryota</taxon>
        <taxon>Viridiplantae</taxon>
        <taxon>Streptophyta</taxon>
        <taxon>Embryophyta</taxon>
        <taxon>Tracheophyta</taxon>
        <taxon>Spermatophyta</taxon>
        <taxon>Magnoliopsida</taxon>
        <taxon>eudicotyledons</taxon>
        <taxon>Gunneridae</taxon>
        <taxon>Pentapetalae</taxon>
        <taxon>asterids</taxon>
        <taxon>lamiids</taxon>
        <taxon>Gentianales</taxon>
        <taxon>Rubiaceae</taxon>
        <taxon>Cinchonoideae</taxon>
        <taxon>Cinchoneae</taxon>
        <taxon>Cinchona</taxon>
    </lineage>
</organism>
<protein>
    <submittedName>
        <fullName evidence="2">Uncharacterized protein</fullName>
    </submittedName>
</protein>
<dbReference type="EMBL" id="JBJUIK010000004">
    <property type="protein sequence ID" value="KAL3529912.1"/>
    <property type="molecule type" value="Genomic_DNA"/>
</dbReference>
<evidence type="ECO:0000313" key="2">
    <source>
        <dbReference type="EMBL" id="KAL3529912.1"/>
    </source>
</evidence>
<evidence type="ECO:0000256" key="1">
    <source>
        <dbReference type="SAM" id="MobiDB-lite"/>
    </source>
</evidence>
<feature type="region of interest" description="Disordered" evidence="1">
    <location>
        <begin position="1"/>
        <end position="47"/>
    </location>
</feature>
<name>A0ABD3AGN0_9GENT</name>
<comment type="caution">
    <text evidence="2">The sequence shown here is derived from an EMBL/GenBank/DDBJ whole genome shotgun (WGS) entry which is preliminary data.</text>
</comment>
<keyword evidence="3" id="KW-1185">Reference proteome</keyword>
<evidence type="ECO:0000313" key="3">
    <source>
        <dbReference type="Proteomes" id="UP001630127"/>
    </source>
</evidence>
<gene>
    <name evidence="2" type="ORF">ACH5RR_009234</name>
</gene>
<proteinExistence type="predicted"/>
<feature type="compositionally biased region" description="Basic and acidic residues" evidence="1">
    <location>
        <begin position="18"/>
        <end position="47"/>
    </location>
</feature>
<reference evidence="2 3" key="1">
    <citation type="submission" date="2024-11" db="EMBL/GenBank/DDBJ databases">
        <title>A near-complete genome assembly of Cinchona calisaya.</title>
        <authorList>
            <person name="Lian D.C."/>
            <person name="Zhao X.W."/>
            <person name="Wei L."/>
        </authorList>
    </citation>
    <scope>NUCLEOTIDE SEQUENCE [LARGE SCALE GENOMIC DNA]</scope>
    <source>
        <tissue evidence="2">Nenye</tissue>
    </source>
</reference>
<accession>A0ABD3AGN0</accession>
<dbReference type="AlphaFoldDB" id="A0ABD3AGN0"/>